<dbReference type="Gene3D" id="3.30.70.930">
    <property type="match status" value="2"/>
</dbReference>
<keyword evidence="3" id="KW-1185">Reference proteome</keyword>
<dbReference type="EMBL" id="AYYY01000062">
    <property type="protein sequence ID" value="KRM60637.1"/>
    <property type="molecule type" value="Genomic_DNA"/>
</dbReference>
<feature type="domain" description="Thiamin/hydroxymethyl pyrimidine-binding YkoF putative" evidence="1">
    <location>
        <begin position="2"/>
        <end position="72"/>
    </location>
</feature>
<proteinExistence type="predicted"/>
<dbReference type="InterPro" id="IPR029756">
    <property type="entry name" value="MTH1187/YkoF-like"/>
</dbReference>
<dbReference type="Proteomes" id="UP000051733">
    <property type="component" value="Unassembled WGS sequence"/>
</dbReference>
<dbReference type="AlphaFoldDB" id="A0A0R2A0Z8"/>
<dbReference type="STRING" id="1423813.FC26_GL000445"/>
<protein>
    <submittedName>
        <fullName evidence="2">YKOF domain-containing protein</fullName>
    </submittedName>
</protein>
<evidence type="ECO:0000259" key="1">
    <source>
        <dbReference type="Pfam" id="PF07615"/>
    </source>
</evidence>
<accession>A0A0R2A0Z8</accession>
<evidence type="ECO:0000313" key="3">
    <source>
        <dbReference type="Proteomes" id="UP000051733"/>
    </source>
</evidence>
<dbReference type="Pfam" id="PF07615">
    <property type="entry name" value="Ykof"/>
    <property type="match status" value="2"/>
</dbReference>
<gene>
    <name evidence="2" type="ORF">FC26_GL000445</name>
</gene>
<feature type="domain" description="Thiamin/hydroxymethyl pyrimidine-binding YkoF putative" evidence="1">
    <location>
        <begin position="97"/>
        <end position="175"/>
    </location>
</feature>
<reference evidence="2 3" key="1">
    <citation type="journal article" date="2015" name="Genome Announc.">
        <title>Expanding the biotechnology potential of lactobacilli through comparative genomics of 213 strains and associated genera.</title>
        <authorList>
            <person name="Sun Z."/>
            <person name="Harris H.M."/>
            <person name="McCann A."/>
            <person name="Guo C."/>
            <person name="Argimon S."/>
            <person name="Zhang W."/>
            <person name="Yang X."/>
            <person name="Jeffery I.B."/>
            <person name="Cooney J.C."/>
            <person name="Kagawa T.F."/>
            <person name="Liu W."/>
            <person name="Song Y."/>
            <person name="Salvetti E."/>
            <person name="Wrobel A."/>
            <person name="Rasinkangas P."/>
            <person name="Parkhill J."/>
            <person name="Rea M.C."/>
            <person name="O'Sullivan O."/>
            <person name="Ritari J."/>
            <person name="Douillard F.P."/>
            <person name="Paul Ross R."/>
            <person name="Yang R."/>
            <person name="Briner A.E."/>
            <person name="Felis G.E."/>
            <person name="de Vos W.M."/>
            <person name="Barrangou R."/>
            <person name="Klaenhammer T.R."/>
            <person name="Caufield P.W."/>
            <person name="Cui Y."/>
            <person name="Zhang H."/>
            <person name="O'Toole P.W."/>
        </authorList>
    </citation>
    <scope>NUCLEOTIDE SEQUENCE [LARGE SCALE GENOMIC DNA]</scope>
    <source>
        <strain evidence="2 3">DSM 20634</strain>
    </source>
</reference>
<name>A0A0R2A0Z8_9LACO</name>
<comment type="caution">
    <text evidence="2">The sequence shown here is derived from an EMBL/GenBank/DDBJ whole genome shotgun (WGS) entry which is preliminary data.</text>
</comment>
<dbReference type="SUPFAM" id="SSF89957">
    <property type="entry name" value="MTH1187/YkoF-like"/>
    <property type="match status" value="1"/>
</dbReference>
<sequence>MKDQFVDIILGAVNQLNQVKLPVWSQTDLFSTTYRGRQENVVNVVKTACQLAYHDDVHTVFELTFSKGCPGDVDADRYLNEAIQPVIVSTELKNFHVDCKYSFYAFGDADYMQDIVHIVDLATQAGLKPQSMHYATALSGTVEDLFRYFDQALTYAHDHIRHYVIEATISVNSPSLED</sequence>
<evidence type="ECO:0000313" key="2">
    <source>
        <dbReference type="EMBL" id="KRM60637.1"/>
    </source>
</evidence>
<dbReference type="PATRIC" id="fig|1423813.3.peg.454"/>
<organism evidence="2 3">
    <name type="scientific">Paucilactobacillus vaccinostercus DSM 20634</name>
    <dbReference type="NCBI Taxonomy" id="1423813"/>
    <lineage>
        <taxon>Bacteria</taxon>
        <taxon>Bacillati</taxon>
        <taxon>Bacillota</taxon>
        <taxon>Bacilli</taxon>
        <taxon>Lactobacillales</taxon>
        <taxon>Lactobacillaceae</taxon>
        <taxon>Paucilactobacillus</taxon>
    </lineage>
</organism>
<dbReference type="InterPro" id="IPR011522">
    <property type="entry name" value="Thiamin/HMP-bd_put_YkoF"/>
</dbReference>